<evidence type="ECO:0000259" key="12">
    <source>
        <dbReference type="Pfam" id="PF20671"/>
    </source>
</evidence>
<feature type="domain" description="Conserved oligomeric Golgi complex subunit 3 C-terminal" evidence="12">
    <location>
        <begin position="329"/>
        <end position="742"/>
    </location>
</feature>
<evidence type="ECO:0000256" key="3">
    <source>
        <dbReference type="ARBA" id="ARBA00020976"/>
    </source>
</evidence>
<dbReference type="OrthoDB" id="296793at2759"/>
<dbReference type="AlphaFoldDB" id="A0A316ZIC4"/>
<evidence type="ECO:0000259" key="11">
    <source>
        <dbReference type="Pfam" id="PF04136"/>
    </source>
</evidence>
<evidence type="ECO:0000313" key="13">
    <source>
        <dbReference type="EMBL" id="PWO00765.1"/>
    </source>
</evidence>
<keyword evidence="5" id="KW-0653">Protein transport</keyword>
<dbReference type="InterPro" id="IPR007265">
    <property type="entry name" value="COG_su3"/>
</dbReference>
<keyword evidence="4" id="KW-0813">Transport</keyword>
<feature type="region of interest" description="Disordered" evidence="10">
    <location>
        <begin position="44"/>
        <end position="108"/>
    </location>
</feature>
<evidence type="ECO:0000256" key="9">
    <source>
        <dbReference type="SAM" id="Coils"/>
    </source>
</evidence>
<comment type="similarity">
    <text evidence="2">Belongs to the COG3 family.</text>
</comment>
<evidence type="ECO:0000256" key="6">
    <source>
        <dbReference type="ARBA" id="ARBA00023034"/>
    </source>
</evidence>
<protein>
    <recommendedName>
        <fullName evidence="3">Conserved oligomeric Golgi complex subunit 3</fullName>
    </recommendedName>
    <alternativeName>
        <fullName evidence="8">Component of oligomeric Golgi complex 3</fullName>
    </alternativeName>
</protein>
<sequence>MSRSMSHAPAPTPGVQLDKWAAVQAPLSDAERASVSRLADWIAGGPSAASGPSVQRRRSSVAAASALRSNGVDANAASSSRLPEQAEPEETPAAAPSRAVKASAQPSLPTAPIHDAPAFLAWFASQQAYISSSTESAHTQALAGITAACDEADALLQEIEAARVHIAELRAGARYVEEGSEGLREEAESMVEKMDHLSTLSEALSLRLSYFSILPTSTSFLNSPSVTLVLSPDFLHTLDRLDVGLEFVQAHPQYKDAALYRMRFEHCVVRAGQLIRLYLVQRMQQLVQETGDGLKKWEKERYGKGAAEKSQGSADSKLQDLADPDLHGLMYDKFSTESMQMRPLLAELEKRAAPSAPAAASMQLSIEESDKVPPMNEDALLADYSMTQESDDGRTGRTKAFVFSSPEFAAMLSECRAAYFDARRALLLGLIGSCLARIEAAVHAEDSSASSSSADSFVVRLARRGLDFLRALCESEYKLCDHFFVVDDDEQRGATGQSSAAELQAYLETICAALHDRVRPRIQKETSPAVLSRICAALLEVPAAEEPDDAPSRSAELLLQPLLRPLLDAAQAQLVLKAREDFGKIAAHTPTADDVDYPAKLGGAAGAAAAAHRRAKSSIGGAGLFQAAEAASAMAASAQRAENEGKIRLFTAPPASVTRTWYTPLTRTLQGLSLVYERVPTSVFYDVGMSAVEACRASLVTGAEALRTGGGGLGTGRIGLSGRLDGPLFWLRHLLLLREIALSVQLSADTGGHGPADRIAALTGHARGAPAASAGMALDFATVASVVNALWAGTSALLAPRSLYQLARGAGAAVAAPESPMPPSSPRETSHAAMQQLEEDIQRASTQLVAIIAESTALPLRVYISQISRTPLPAATEPRSPDAQSPEAGVTSPTSPLAKRRASEVGAVGKARGAYDAFCKCTEVNLKEARSAIRAYLEDERAMGSLVEPVLSQVIESYEAFTAVVRERHPAVAESELPGADEIRGRLTAMLTG</sequence>
<dbReference type="GO" id="GO:0006891">
    <property type="term" value="P:intra-Golgi vesicle-mediated transport"/>
    <property type="evidence" value="ECO:0007669"/>
    <property type="project" value="TreeGrafter"/>
</dbReference>
<dbReference type="PANTHER" id="PTHR13302">
    <property type="entry name" value="CONSERVED OLIGOMERIC GOLGI COMPLEX COMPONENT 3"/>
    <property type="match status" value="1"/>
</dbReference>
<evidence type="ECO:0000256" key="1">
    <source>
        <dbReference type="ARBA" id="ARBA00004395"/>
    </source>
</evidence>
<dbReference type="GeneID" id="37271395"/>
<dbReference type="GO" id="GO:0017119">
    <property type="term" value="C:Golgi transport complex"/>
    <property type="evidence" value="ECO:0007669"/>
    <property type="project" value="TreeGrafter"/>
</dbReference>
<dbReference type="GO" id="GO:0007030">
    <property type="term" value="P:Golgi organization"/>
    <property type="evidence" value="ECO:0007669"/>
    <property type="project" value="TreeGrafter"/>
</dbReference>
<accession>A0A316ZIC4</accession>
<gene>
    <name evidence="13" type="ORF">FA09DRAFT_336170</name>
</gene>
<dbReference type="InterPro" id="IPR048685">
    <property type="entry name" value="COG3_C"/>
</dbReference>
<evidence type="ECO:0000256" key="5">
    <source>
        <dbReference type="ARBA" id="ARBA00022927"/>
    </source>
</evidence>
<feature type="compositionally biased region" description="Low complexity" evidence="10">
    <location>
        <begin position="60"/>
        <end position="69"/>
    </location>
</feature>
<dbReference type="STRING" id="58919.A0A316ZIC4"/>
<reference evidence="13 14" key="1">
    <citation type="journal article" date="2018" name="Mol. Biol. Evol.">
        <title>Broad Genomic Sampling Reveals a Smut Pathogenic Ancestry of the Fungal Clade Ustilaginomycotina.</title>
        <authorList>
            <person name="Kijpornyongpan T."/>
            <person name="Mondo S.J."/>
            <person name="Barry K."/>
            <person name="Sandor L."/>
            <person name="Lee J."/>
            <person name="Lipzen A."/>
            <person name="Pangilinan J."/>
            <person name="LaButti K."/>
            <person name="Hainaut M."/>
            <person name="Henrissat B."/>
            <person name="Grigoriev I.V."/>
            <person name="Spatafora J.W."/>
            <person name="Aime M.C."/>
        </authorList>
    </citation>
    <scope>NUCLEOTIDE SEQUENCE [LARGE SCALE GENOMIC DNA]</scope>
    <source>
        <strain evidence="13 14">MCA 4186</strain>
    </source>
</reference>
<evidence type="ECO:0000256" key="10">
    <source>
        <dbReference type="SAM" id="MobiDB-lite"/>
    </source>
</evidence>
<dbReference type="RefSeq" id="XP_025601043.1">
    <property type="nucleotide sequence ID" value="XM_025743851.1"/>
</dbReference>
<evidence type="ECO:0000256" key="7">
    <source>
        <dbReference type="ARBA" id="ARBA00023136"/>
    </source>
</evidence>
<feature type="compositionally biased region" description="Low complexity" evidence="10">
    <location>
        <begin position="91"/>
        <end position="104"/>
    </location>
</feature>
<evidence type="ECO:0000256" key="8">
    <source>
        <dbReference type="ARBA" id="ARBA00031339"/>
    </source>
</evidence>
<keyword evidence="9" id="KW-0175">Coiled coil</keyword>
<keyword evidence="6" id="KW-0333">Golgi apparatus</keyword>
<keyword evidence="7" id="KW-0472">Membrane</keyword>
<dbReference type="Pfam" id="PF04136">
    <property type="entry name" value="COG3_N"/>
    <property type="match status" value="1"/>
</dbReference>
<dbReference type="GO" id="GO:0000139">
    <property type="term" value="C:Golgi membrane"/>
    <property type="evidence" value="ECO:0007669"/>
    <property type="project" value="UniProtKB-SubCell"/>
</dbReference>
<feature type="region of interest" description="Disordered" evidence="10">
    <location>
        <begin position="872"/>
        <end position="902"/>
    </location>
</feature>
<dbReference type="GO" id="GO:0006886">
    <property type="term" value="P:intracellular protein transport"/>
    <property type="evidence" value="ECO:0007669"/>
    <property type="project" value="InterPro"/>
</dbReference>
<dbReference type="GO" id="GO:0005801">
    <property type="term" value="C:cis-Golgi network"/>
    <property type="evidence" value="ECO:0007669"/>
    <property type="project" value="InterPro"/>
</dbReference>
<organism evidence="13 14">
    <name type="scientific">Tilletiopsis washingtonensis</name>
    <dbReference type="NCBI Taxonomy" id="58919"/>
    <lineage>
        <taxon>Eukaryota</taxon>
        <taxon>Fungi</taxon>
        <taxon>Dikarya</taxon>
        <taxon>Basidiomycota</taxon>
        <taxon>Ustilaginomycotina</taxon>
        <taxon>Exobasidiomycetes</taxon>
        <taxon>Entylomatales</taxon>
        <taxon>Entylomatales incertae sedis</taxon>
        <taxon>Tilletiopsis</taxon>
    </lineage>
</organism>
<dbReference type="Pfam" id="PF20671">
    <property type="entry name" value="COG3_C"/>
    <property type="match status" value="1"/>
</dbReference>
<evidence type="ECO:0000313" key="14">
    <source>
        <dbReference type="Proteomes" id="UP000245946"/>
    </source>
</evidence>
<feature type="domain" description="Conserved oligomeric Golgi complex subunit 3 N-terminal" evidence="11">
    <location>
        <begin position="148"/>
        <end position="284"/>
    </location>
</feature>
<dbReference type="InterPro" id="IPR048320">
    <property type="entry name" value="COG3_N"/>
</dbReference>
<feature type="coiled-coil region" evidence="9">
    <location>
        <begin position="827"/>
        <end position="854"/>
    </location>
</feature>
<keyword evidence="14" id="KW-1185">Reference proteome</keyword>
<evidence type="ECO:0000256" key="4">
    <source>
        <dbReference type="ARBA" id="ARBA00022448"/>
    </source>
</evidence>
<dbReference type="PANTHER" id="PTHR13302:SF8">
    <property type="entry name" value="CONSERVED OLIGOMERIC GOLGI COMPLEX SUBUNIT 3"/>
    <property type="match status" value="1"/>
</dbReference>
<comment type="subcellular location">
    <subcellularLocation>
        <location evidence="1">Golgi apparatus membrane</location>
        <topology evidence="1">Peripheral membrane protein</topology>
    </subcellularLocation>
</comment>
<proteinExistence type="inferred from homology"/>
<dbReference type="Proteomes" id="UP000245946">
    <property type="component" value="Unassembled WGS sequence"/>
</dbReference>
<name>A0A316ZIC4_9BASI</name>
<evidence type="ECO:0000256" key="2">
    <source>
        <dbReference type="ARBA" id="ARBA00009936"/>
    </source>
</evidence>
<dbReference type="EMBL" id="KZ819284">
    <property type="protein sequence ID" value="PWO00765.1"/>
    <property type="molecule type" value="Genomic_DNA"/>
</dbReference>